<reference evidence="2 3" key="3">
    <citation type="journal article" date="2020" name="BMC Genomics">
        <title>Intraspecific diversification of the crop wild relative Brassica cretica Lam. using demographic model selection.</title>
        <authorList>
            <person name="Kioukis A."/>
            <person name="Michalopoulou V.A."/>
            <person name="Briers L."/>
            <person name="Pirintsos S."/>
            <person name="Studholme D.J."/>
            <person name="Pavlidis P."/>
            <person name="Sarris P.F."/>
        </authorList>
    </citation>
    <scope>NUCLEOTIDE SEQUENCE [LARGE SCALE GENOMIC DNA]</scope>
    <source>
        <strain evidence="3">cv. PFS-1207/04</strain>
        <strain evidence="2">PFS-1207/04</strain>
    </source>
</reference>
<dbReference type="Proteomes" id="UP000266723">
    <property type="component" value="Unassembled WGS sequence"/>
</dbReference>
<dbReference type="AlphaFoldDB" id="A0A8S9KL58"/>
<evidence type="ECO:0000313" key="3">
    <source>
        <dbReference type="Proteomes" id="UP000266723"/>
    </source>
</evidence>
<gene>
    <name evidence="2" type="ORF">DY000_02061811</name>
    <name evidence="1" type="ORF">F2Q70_00044159</name>
</gene>
<dbReference type="EMBL" id="QGKY02000164">
    <property type="protein sequence ID" value="KAF2594066.1"/>
    <property type="molecule type" value="Genomic_DNA"/>
</dbReference>
<accession>A0A8S9KL58</accession>
<dbReference type="EMBL" id="QGKV02001556">
    <property type="protein sequence ID" value="KAF3518287.1"/>
    <property type="molecule type" value="Genomic_DNA"/>
</dbReference>
<sequence>LISQYEGAIHEAPRGESVWDTFVPVEELDIHFIGGSVDPPTYKVAPPLICPKVSRFVY</sequence>
<protein>
    <submittedName>
        <fullName evidence="1">Uncharacterized protein</fullName>
    </submittedName>
</protein>
<reference evidence="1" key="1">
    <citation type="submission" date="2019-12" db="EMBL/GenBank/DDBJ databases">
        <title>Genome sequencing and annotation of Brassica cretica.</title>
        <authorList>
            <person name="Studholme D.J."/>
            <person name="Sarris P.F."/>
        </authorList>
    </citation>
    <scope>NUCLEOTIDE SEQUENCE</scope>
    <source>
        <strain evidence="1">PFS-102/07</strain>
        <tissue evidence="1">Leaf</tissue>
    </source>
</reference>
<comment type="caution">
    <text evidence="1">The sequence shown here is derived from an EMBL/GenBank/DDBJ whole genome shotgun (WGS) entry which is preliminary data.</text>
</comment>
<name>A0A8S9KL58_BRACR</name>
<feature type="non-terminal residue" evidence="1">
    <location>
        <position position="1"/>
    </location>
</feature>
<organism evidence="1">
    <name type="scientific">Brassica cretica</name>
    <name type="common">Mustard</name>
    <dbReference type="NCBI Taxonomy" id="69181"/>
    <lineage>
        <taxon>Eukaryota</taxon>
        <taxon>Viridiplantae</taxon>
        <taxon>Streptophyta</taxon>
        <taxon>Embryophyta</taxon>
        <taxon>Tracheophyta</taxon>
        <taxon>Spermatophyta</taxon>
        <taxon>Magnoliopsida</taxon>
        <taxon>eudicotyledons</taxon>
        <taxon>Gunneridae</taxon>
        <taxon>Pentapetalae</taxon>
        <taxon>rosids</taxon>
        <taxon>malvids</taxon>
        <taxon>Brassicales</taxon>
        <taxon>Brassicaceae</taxon>
        <taxon>Brassiceae</taxon>
        <taxon>Brassica</taxon>
    </lineage>
</organism>
<proteinExistence type="predicted"/>
<keyword evidence="3" id="KW-1185">Reference proteome</keyword>
<evidence type="ECO:0000313" key="2">
    <source>
        <dbReference type="EMBL" id="KAF3518287.1"/>
    </source>
</evidence>
<evidence type="ECO:0000313" key="1">
    <source>
        <dbReference type="EMBL" id="KAF2594066.1"/>
    </source>
</evidence>
<reference evidence="2" key="2">
    <citation type="submission" date="2019-12" db="EMBL/GenBank/DDBJ databases">
        <authorList>
            <person name="Studholme D.J."/>
            <person name="Sarris P."/>
        </authorList>
    </citation>
    <scope>NUCLEOTIDE SEQUENCE</scope>
    <source>
        <strain evidence="2">PFS-1207/04</strain>
        <tissue evidence="2">Leaf</tissue>
    </source>
</reference>